<dbReference type="FunFam" id="2.40.50.140:FF:000009">
    <property type="entry name" value="Elongation factor P"/>
    <property type="match status" value="1"/>
</dbReference>
<feature type="domain" description="Translation elongation factor P/YeiP central" evidence="8">
    <location>
        <begin position="68"/>
        <end position="122"/>
    </location>
</feature>
<dbReference type="InterPro" id="IPR008991">
    <property type="entry name" value="Translation_prot_SH3-like_sf"/>
</dbReference>
<dbReference type="Pfam" id="PF08207">
    <property type="entry name" value="EFP_N"/>
    <property type="match status" value="1"/>
</dbReference>
<dbReference type="EMBL" id="UINC01085817">
    <property type="protein sequence ID" value="SVC33706.1"/>
    <property type="molecule type" value="Genomic_DNA"/>
</dbReference>
<dbReference type="PANTHER" id="PTHR30053:SF14">
    <property type="entry name" value="TRANSLATION ELONGATION FACTOR KOW-LIKE DOMAIN-CONTAINING PROTEIN"/>
    <property type="match status" value="1"/>
</dbReference>
<dbReference type="CDD" id="cd05794">
    <property type="entry name" value="S1_EF-P_repeat_2"/>
    <property type="match status" value="1"/>
</dbReference>
<keyword evidence="5" id="KW-0251">Elongation factor</keyword>
<evidence type="ECO:0000259" key="7">
    <source>
        <dbReference type="SMART" id="SM00841"/>
    </source>
</evidence>
<dbReference type="GO" id="GO:0043043">
    <property type="term" value="P:peptide biosynthetic process"/>
    <property type="evidence" value="ECO:0007669"/>
    <property type="project" value="InterPro"/>
</dbReference>
<dbReference type="PIRSF" id="PIRSF005901">
    <property type="entry name" value="EF-P"/>
    <property type="match status" value="1"/>
</dbReference>
<organism evidence="9">
    <name type="scientific">marine metagenome</name>
    <dbReference type="NCBI Taxonomy" id="408172"/>
    <lineage>
        <taxon>unclassified sequences</taxon>
        <taxon>metagenomes</taxon>
        <taxon>ecological metagenomes</taxon>
    </lineage>
</organism>
<dbReference type="NCBIfam" id="NF001810">
    <property type="entry name" value="PRK00529.1"/>
    <property type="match status" value="1"/>
</dbReference>
<dbReference type="InterPro" id="IPR013852">
    <property type="entry name" value="Transl_elong_P/YeiP_CS"/>
</dbReference>
<evidence type="ECO:0000256" key="4">
    <source>
        <dbReference type="ARBA" id="ARBA00022490"/>
    </source>
</evidence>
<dbReference type="Gene3D" id="2.40.50.140">
    <property type="entry name" value="Nucleic acid-binding proteins"/>
    <property type="match status" value="2"/>
</dbReference>
<dbReference type="Pfam" id="PF01132">
    <property type="entry name" value="EFP"/>
    <property type="match status" value="1"/>
</dbReference>
<dbReference type="HAMAP" id="MF_00141">
    <property type="entry name" value="EF_P"/>
    <property type="match status" value="1"/>
</dbReference>
<reference evidence="9" key="1">
    <citation type="submission" date="2018-05" db="EMBL/GenBank/DDBJ databases">
        <authorList>
            <person name="Lanie J.A."/>
            <person name="Ng W.-L."/>
            <person name="Kazmierczak K.M."/>
            <person name="Andrzejewski T.M."/>
            <person name="Davidsen T.M."/>
            <person name="Wayne K.J."/>
            <person name="Tettelin H."/>
            <person name="Glass J.I."/>
            <person name="Rusch D."/>
            <person name="Podicherti R."/>
            <person name="Tsui H.-C.T."/>
            <person name="Winkler M.E."/>
        </authorList>
    </citation>
    <scope>NUCLEOTIDE SEQUENCE</scope>
</reference>
<evidence type="ECO:0000256" key="1">
    <source>
        <dbReference type="ARBA" id="ARBA00004496"/>
    </source>
</evidence>
<protein>
    <recommendedName>
        <fullName evidence="10">Elongation factor P C-terminal domain-containing protein</fullName>
    </recommendedName>
</protein>
<proteinExistence type="inferred from homology"/>
<dbReference type="SMART" id="SM00841">
    <property type="entry name" value="Elong-fact-P_C"/>
    <property type="match status" value="1"/>
</dbReference>
<dbReference type="CDD" id="cd04470">
    <property type="entry name" value="S1_EF-P_repeat_1"/>
    <property type="match status" value="1"/>
</dbReference>
<dbReference type="FunFam" id="2.30.30.30:FF:000003">
    <property type="entry name" value="Elongation factor P"/>
    <property type="match status" value="1"/>
</dbReference>
<dbReference type="InterPro" id="IPR020599">
    <property type="entry name" value="Transl_elong_fac_P/YeiP"/>
</dbReference>
<keyword evidence="4" id="KW-0963">Cytoplasm</keyword>
<comment type="similarity">
    <text evidence="3">Belongs to the elongation factor P family.</text>
</comment>
<dbReference type="InterPro" id="IPR013185">
    <property type="entry name" value="Transl_elong_KOW-like"/>
</dbReference>
<dbReference type="SUPFAM" id="SSF50104">
    <property type="entry name" value="Translation proteins SH3-like domain"/>
    <property type="match status" value="1"/>
</dbReference>
<dbReference type="SUPFAM" id="SSF50249">
    <property type="entry name" value="Nucleic acid-binding proteins"/>
    <property type="match status" value="2"/>
</dbReference>
<dbReference type="PROSITE" id="PS01275">
    <property type="entry name" value="EFP"/>
    <property type="match status" value="1"/>
</dbReference>
<dbReference type="PANTHER" id="PTHR30053">
    <property type="entry name" value="ELONGATION FACTOR P"/>
    <property type="match status" value="1"/>
</dbReference>
<dbReference type="InterPro" id="IPR012340">
    <property type="entry name" value="NA-bd_OB-fold"/>
</dbReference>
<evidence type="ECO:0000256" key="5">
    <source>
        <dbReference type="ARBA" id="ARBA00022768"/>
    </source>
</evidence>
<dbReference type="UniPathway" id="UPA00345"/>
<dbReference type="InterPro" id="IPR014722">
    <property type="entry name" value="Rib_uL2_dom2"/>
</dbReference>
<comment type="pathway">
    <text evidence="2">Protein biosynthesis; polypeptide chain elongation.</text>
</comment>
<dbReference type="FunFam" id="2.40.50.140:FF:000004">
    <property type="entry name" value="Elongation factor P"/>
    <property type="match status" value="1"/>
</dbReference>
<dbReference type="NCBIfam" id="TIGR00038">
    <property type="entry name" value="efp"/>
    <property type="match status" value="1"/>
</dbReference>
<accession>A0A382LAH0</accession>
<dbReference type="GO" id="GO:0003746">
    <property type="term" value="F:translation elongation factor activity"/>
    <property type="evidence" value="ECO:0007669"/>
    <property type="project" value="UniProtKB-KW"/>
</dbReference>
<evidence type="ECO:0000256" key="3">
    <source>
        <dbReference type="ARBA" id="ARBA00009479"/>
    </source>
</evidence>
<evidence type="ECO:0000256" key="6">
    <source>
        <dbReference type="ARBA" id="ARBA00022917"/>
    </source>
</evidence>
<evidence type="ECO:0000313" key="9">
    <source>
        <dbReference type="EMBL" id="SVC33706.1"/>
    </source>
</evidence>
<dbReference type="InterPro" id="IPR011768">
    <property type="entry name" value="Transl_elongation_fac_P"/>
</dbReference>
<evidence type="ECO:0000256" key="2">
    <source>
        <dbReference type="ARBA" id="ARBA00004815"/>
    </source>
</evidence>
<evidence type="ECO:0008006" key="10">
    <source>
        <dbReference type="Google" id="ProtNLM"/>
    </source>
</evidence>
<evidence type="ECO:0000259" key="8">
    <source>
        <dbReference type="SMART" id="SM01185"/>
    </source>
</evidence>
<dbReference type="Pfam" id="PF09285">
    <property type="entry name" value="Elong-fact-P_C"/>
    <property type="match status" value="1"/>
</dbReference>
<feature type="domain" description="Elongation factor P C-terminal" evidence="7">
    <location>
        <begin position="130"/>
        <end position="185"/>
    </location>
</feature>
<dbReference type="Gene3D" id="2.30.30.30">
    <property type="match status" value="1"/>
</dbReference>
<keyword evidence="6" id="KW-0648">Protein biosynthesis</keyword>
<sequence>MKILGNEIKPGMIIELRNNLWSVLKTQHVKPGKGGAFNQVELKNVKKGTKLNERFRSSDTVERAVLDDKKFNFLYEDEKNCHFMNQTNFEQIQINKSLLGEKSKLLKENMEVNVQFHDDQALSIDLPTSVELKIKSTDAAIKRQTASSSYKPATLENGIKIMVPPFINSDDKIILDTRTLEYIKKIK</sequence>
<dbReference type="AlphaFoldDB" id="A0A382LAH0"/>
<dbReference type="SMART" id="SM01185">
    <property type="entry name" value="EFP"/>
    <property type="match status" value="1"/>
</dbReference>
<name>A0A382LAH0_9ZZZZ</name>
<dbReference type="GO" id="GO:0005829">
    <property type="term" value="C:cytosol"/>
    <property type="evidence" value="ECO:0007669"/>
    <property type="project" value="UniProtKB-ARBA"/>
</dbReference>
<gene>
    <name evidence="9" type="ORF">METZ01_LOCUS286560</name>
</gene>
<dbReference type="InterPro" id="IPR001059">
    <property type="entry name" value="Transl_elong_P/YeiP_cen"/>
</dbReference>
<comment type="subcellular location">
    <subcellularLocation>
        <location evidence="1">Cytoplasm</location>
    </subcellularLocation>
</comment>
<dbReference type="InterPro" id="IPR015365">
    <property type="entry name" value="Elong-fact-P_C"/>
</dbReference>